<dbReference type="InterPro" id="IPR011990">
    <property type="entry name" value="TPR-like_helical_dom_sf"/>
</dbReference>
<dbReference type="Proteomes" id="UP000431401">
    <property type="component" value="Unassembled WGS sequence"/>
</dbReference>
<dbReference type="GO" id="GO:0006355">
    <property type="term" value="P:regulation of DNA-templated transcription"/>
    <property type="evidence" value="ECO:0007669"/>
    <property type="project" value="TreeGrafter"/>
</dbReference>
<proteinExistence type="predicted"/>
<dbReference type="SMART" id="SM01043">
    <property type="entry name" value="BTAD"/>
    <property type="match status" value="1"/>
</dbReference>
<dbReference type="RefSeq" id="WP_153348823.1">
    <property type="nucleotide sequence ID" value="NZ_WEGI01000021.1"/>
</dbReference>
<dbReference type="GO" id="GO:0003677">
    <property type="term" value="F:DNA binding"/>
    <property type="evidence" value="ECO:0007669"/>
    <property type="project" value="TreeGrafter"/>
</dbReference>
<sequence>MIIEDRAPGSLRTRQRANQIRLANAGATVLGELPALATVVVARPRVEHAITEAFARAGVVEIVAGSGCGKTTAAVLHAEGRRGPVTWLTLPPVLSAADLGRVLDGCLSEPENACATGLVVIDNAEAVDGDPAATAVLADFLRRAGAVVDVLILTTRHLGGATADLVLRGLCEVVMAEQLRLTGDDAAALIERLRPAEPIGADAVVAQSGGWIAGAVLLIRFGGAAGSAQSPVLVAYVESQIVDALPLDEQDLLLAGALLDRVTRHDSAGLLGAHGESVFFGLRGRGLPMIAAADDALVYSPLLRRCLREIVPRRRSQRMADIRRRFAFHLAVASRFDEVVDWCAAAEEPSLAVEALEYGVRSLGDPGAVADRVERWSASIGESRLLTSDLLTACVLRALHARRGFDRAVPLIHQLEADGRMDDVVAADPGIVGVVLWTLHSRPVEAEHYVRDHRDDHGADAVRFMLAATSGTEPALPPLATSWGNLAKVVHWGMLWQGRCDDIVAALDGPDAEDNPNVALAAAWNGRIDLAERAFERIVPTGRDRPHVVFVRAAMDIARGRTDEARRQLRAHALEARRTGAESTYEILAAWATLQAGAPEEATALRYGSLEMNGGERRAISEWARLVLGLALLDLDQPGDAAVILAPAVESMRRARRRLMLPAASYALAEAHVRLGAESTAAAVLADLRRSGIRGRGYWTTECLARCHHLRATRLLDPETAAPQAEPADNLPDPMPAVIAVANRQPAVVEFLPFHEPPLIVVDGVETSGRRMKVVELIADLAQHPDGVERSRLQERLFPEVERSKGGNHFRQIVFRLRELTGVRLERHNPAVVAWPESVKLVALDRQFEDEVLRARAVAEPGEAHMRQLRDALDLAPGIYLPGSDLAWVEERRTYLSVLFEEAVTTLLWWAVEAGDVELVRGYGARVLEFNPFSEEIYGLLIRAEHLAGNRAAAMAIFQRAHSALGELGLEPGAELRRLVQLPPGAVNARATRGPASR</sequence>
<comment type="caution">
    <text evidence="4">The sequence shown here is derived from an EMBL/GenBank/DDBJ whole genome shotgun (WGS) entry which is preliminary data.</text>
</comment>
<feature type="domain" description="Bacterial transcriptional activator" evidence="3">
    <location>
        <begin position="844"/>
        <end position="982"/>
    </location>
</feature>
<evidence type="ECO:0000256" key="2">
    <source>
        <dbReference type="ARBA" id="ARBA00023163"/>
    </source>
</evidence>
<evidence type="ECO:0000259" key="3">
    <source>
        <dbReference type="SMART" id="SM01043"/>
    </source>
</evidence>
<dbReference type="EMBL" id="WEGI01000021">
    <property type="protein sequence ID" value="MQY31589.1"/>
    <property type="molecule type" value="Genomic_DNA"/>
</dbReference>
<keyword evidence="2" id="KW-0804">Transcription</keyword>
<dbReference type="SUPFAM" id="SSF48452">
    <property type="entry name" value="TPR-like"/>
    <property type="match status" value="1"/>
</dbReference>
<name>A0A7K0E0L3_9NOCA</name>
<organism evidence="4 5">
    <name type="scientific">Nocardia aurantia</name>
    <dbReference type="NCBI Taxonomy" id="2585199"/>
    <lineage>
        <taxon>Bacteria</taxon>
        <taxon>Bacillati</taxon>
        <taxon>Actinomycetota</taxon>
        <taxon>Actinomycetes</taxon>
        <taxon>Mycobacteriales</taxon>
        <taxon>Nocardiaceae</taxon>
        <taxon>Nocardia</taxon>
    </lineage>
</organism>
<dbReference type="OrthoDB" id="134985at2"/>
<dbReference type="InterPro" id="IPR027417">
    <property type="entry name" value="P-loop_NTPase"/>
</dbReference>
<keyword evidence="5" id="KW-1185">Reference proteome</keyword>
<evidence type="ECO:0000256" key="1">
    <source>
        <dbReference type="ARBA" id="ARBA00023015"/>
    </source>
</evidence>
<protein>
    <recommendedName>
        <fullName evidence="3">Bacterial transcriptional activator domain-containing protein</fullName>
    </recommendedName>
</protein>
<evidence type="ECO:0000313" key="4">
    <source>
        <dbReference type="EMBL" id="MQY31589.1"/>
    </source>
</evidence>
<dbReference type="PANTHER" id="PTHR35807:SF1">
    <property type="entry name" value="TRANSCRIPTIONAL REGULATOR REDD"/>
    <property type="match status" value="1"/>
</dbReference>
<dbReference type="InterPro" id="IPR005158">
    <property type="entry name" value="BTAD"/>
</dbReference>
<dbReference type="Gene3D" id="1.25.40.10">
    <property type="entry name" value="Tetratricopeptide repeat domain"/>
    <property type="match status" value="1"/>
</dbReference>
<gene>
    <name evidence="4" type="ORF">NRB56_71980</name>
</gene>
<dbReference type="AlphaFoldDB" id="A0A7K0E0L3"/>
<dbReference type="SUPFAM" id="SSF52540">
    <property type="entry name" value="P-loop containing nucleoside triphosphate hydrolases"/>
    <property type="match status" value="1"/>
</dbReference>
<reference evidence="4 5" key="1">
    <citation type="submission" date="2019-10" db="EMBL/GenBank/DDBJ databases">
        <title>Nocardia macrotermitis sp. nov. and Nocardia aurantia sp. nov., isolated from the gut of fungus growing-termite Macrotermes natalensis.</title>
        <authorList>
            <person name="Benndorf R."/>
            <person name="Schwitalla J."/>
            <person name="Martin K."/>
            <person name="De Beer W."/>
            <person name="Kaster A.-K."/>
            <person name="Vollmers J."/>
            <person name="Poulsen M."/>
            <person name="Beemelmanns C."/>
        </authorList>
    </citation>
    <scope>NUCLEOTIDE SEQUENCE [LARGE SCALE GENOMIC DNA]</scope>
    <source>
        <strain evidence="4 5">RB56</strain>
    </source>
</reference>
<dbReference type="InterPro" id="IPR051677">
    <property type="entry name" value="AfsR-DnrI-RedD_regulator"/>
</dbReference>
<dbReference type="Pfam" id="PF03704">
    <property type="entry name" value="BTAD"/>
    <property type="match status" value="1"/>
</dbReference>
<accession>A0A7K0E0L3</accession>
<keyword evidence="1" id="KW-0805">Transcription regulation</keyword>
<dbReference type="PANTHER" id="PTHR35807">
    <property type="entry name" value="TRANSCRIPTIONAL REGULATOR REDD-RELATED"/>
    <property type="match status" value="1"/>
</dbReference>
<evidence type="ECO:0000313" key="5">
    <source>
        <dbReference type="Proteomes" id="UP000431401"/>
    </source>
</evidence>